<evidence type="ECO:0000256" key="1">
    <source>
        <dbReference type="SAM" id="MobiDB-lite"/>
    </source>
</evidence>
<feature type="non-terminal residue" evidence="2">
    <location>
        <position position="203"/>
    </location>
</feature>
<comment type="caution">
    <text evidence="2">The sequence shown here is derived from an EMBL/GenBank/DDBJ whole genome shotgun (WGS) entry which is preliminary data.</text>
</comment>
<gene>
    <name evidence="2" type="ORF">FRX31_019208</name>
</gene>
<keyword evidence="3" id="KW-1185">Reference proteome</keyword>
<name>A0A7J6W4F6_THATH</name>
<dbReference type="AlphaFoldDB" id="A0A7J6W4F6"/>
<sequence>MEGETSGAKDSNGNETPSEQLCPASVTLPTQNIQQVIPHATTIEQAGVTSDNPFSVLEDLEEEVPHINVCTESPNPVINTEQQPRDKASLEPEVPRFENQNTACMEEEVQQDETAIIPALAQLYPTQPSDQFQRVAEQLQYEHLSAPSPTNLLLLQNGDTEPEEENDIEENQALVTYGSNTEIICKSKKPIPPLTMLTRSKTQ</sequence>
<dbReference type="Proteomes" id="UP000554482">
    <property type="component" value="Unassembled WGS sequence"/>
</dbReference>
<protein>
    <submittedName>
        <fullName evidence="2">Uncharacterized protein</fullName>
    </submittedName>
</protein>
<dbReference type="EMBL" id="JABWDY010023076">
    <property type="protein sequence ID" value="KAF5191205.1"/>
    <property type="molecule type" value="Genomic_DNA"/>
</dbReference>
<evidence type="ECO:0000313" key="2">
    <source>
        <dbReference type="EMBL" id="KAF5191205.1"/>
    </source>
</evidence>
<feature type="region of interest" description="Disordered" evidence="1">
    <location>
        <begin position="1"/>
        <end position="23"/>
    </location>
</feature>
<feature type="compositionally biased region" description="Polar residues" evidence="1">
    <location>
        <begin position="8"/>
        <end position="19"/>
    </location>
</feature>
<organism evidence="2 3">
    <name type="scientific">Thalictrum thalictroides</name>
    <name type="common">Rue-anemone</name>
    <name type="synonym">Anemone thalictroides</name>
    <dbReference type="NCBI Taxonomy" id="46969"/>
    <lineage>
        <taxon>Eukaryota</taxon>
        <taxon>Viridiplantae</taxon>
        <taxon>Streptophyta</taxon>
        <taxon>Embryophyta</taxon>
        <taxon>Tracheophyta</taxon>
        <taxon>Spermatophyta</taxon>
        <taxon>Magnoliopsida</taxon>
        <taxon>Ranunculales</taxon>
        <taxon>Ranunculaceae</taxon>
        <taxon>Thalictroideae</taxon>
        <taxon>Thalictrum</taxon>
    </lineage>
</organism>
<proteinExistence type="predicted"/>
<evidence type="ECO:0000313" key="3">
    <source>
        <dbReference type="Proteomes" id="UP000554482"/>
    </source>
</evidence>
<reference evidence="2 3" key="1">
    <citation type="submission" date="2020-06" db="EMBL/GenBank/DDBJ databases">
        <title>Transcriptomic and genomic resources for Thalictrum thalictroides and T. hernandezii: Facilitating candidate gene discovery in an emerging model plant lineage.</title>
        <authorList>
            <person name="Arias T."/>
            <person name="Riano-Pachon D.M."/>
            <person name="Di Stilio V.S."/>
        </authorList>
    </citation>
    <scope>NUCLEOTIDE SEQUENCE [LARGE SCALE GENOMIC DNA]</scope>
    <source>
        <strain evidence="3">cv. WT478/WT964</strain>
        <tissue evidence="2">Leaves</tissue>
    </source>
</reference>
<accession>A0A7J6W4F6</accession>